<evidence type="ECO:0000313" key="16">
    <source>
        <dbReference type="Proteomes" id="UP000612680"/>
    </source>
</evidence>
<evidence type="ECO:0000259" key="14">
    <source>
        <dbReference type="Pfam" id="PF24517"/>
    </source>
</evidence>
<gene>
    <name evidence="15" type="ORF">HWI92_11360</name>
</gene>
<proteinExistence type="inferred from homology"/>
<dbReference type="EMBL" id="CP056775">
    <property type="protein sequence ID" value="QRR01458.1"/>
    <property type="molecule type" value="Genomic_DNA"/>
</dbReference>
<keyword evidence="7" id="KW-0256">Endoplasmic reticulum</keyword>
<protein>
    <submittedName>
        <fullName evidence="15">DNRLRE domain-containing protein</fullName>
    </submittedName>
</protein>
<keyword evidence="11" id="KW-0119">Carbohydrate metabolism</keyword>
<evidence type="ECO:0000256" key="1">
    <source>
        <dbReference type="ARBA" id="ARBA00004115"/>
    </source>
</evidence>
<dbReference type="InterPro" id="IPR021720">
    <property type="entry name" value="Malectin_dom"/>
</dbReference>
<evidence type="ECO:0000313" key="15">
    <source>
        <dbReference type="EMBL" id="QRR01458.1"/>
    </source>
</evidence>
<evidence type="ECO:0000256" key="7">
    <source>
        <dbReference type="ARBA" id="ARBA00022824"/>
    </source>
</evidence>
<evidence type="ECO:0000259" key="12">
    <source>
        <dbReference type="Pfam" id="PF11721"/>
    </source>
</evidence>
<sequence>MKVSANGTKMWERIIQGTGGAEIYDIEQTPDNGFILGGVSNQRAGGDQTEDSSGGDYWIVKLNADLSIAWNNVLNTLFYDNGRGQNTFTDLTQTPDGGYAVLGYSSEPGLGDKSEDAHNESADFWLVKLNASGTQVWDKVIGGAGNEFDGSIASTSDGGLIIAGRSSSDISFDKTENKKSNSDFWIVKLAPEYVTTTPTTMRINSGGPEFTTATKKTFVSDKYYSGIDRTSSIPSGDILNTTNDVLYRSGRSSPSFSYNIPVVNGQVNVTLHFAEVYFGAPGKKGGTGSRRFHVNMEGSRKLTNYDIFVAAGGALRANQVTFPVMVTDGVLNIDFLTGAADQPRVCAIEVVPVSVTLTPVADAYVRGGSYSVTNFGLTGSLEVKSLSTDPAVNRAFYLKFQLPAQTPVVSAKLRVYGRNHENTKPISLHAYGVNTDTWAESAINQSNAPAASTASLGFAAVNNVYQYYEIDVTSYVRARQQAGEALVSLLLNDPNSRNTRLIFNSREAASNPPQLVIQTTNPGARFGLEEVFSEAAEKQPSTVYPNPVKDQFTVSLSPEHGGQISFEMINAAGKSRSVPAPRNIKPGENTELNIAGQSFNTGIYSLKVKSDAFTEVIRILIAE</sequence>
<keyword evidence="4" id="KW-0964">Secreted</keyword>
<reference evidence="15 16" key="1">
    <citation type="submission" date="2020-06" db="EMBL/GenBank/DDBJ databases">
        <title>Dyadobacter sandarakinus sp. nov., isolated from the soil of the Arctic Yellow River Station.</title>
        <authorList>
            <person name="Zhang Y."/>
            <person name="Peng F."/>
        </authorList>
    </citation>
    <scope>NUCLEOTIDE SEQUENCE [LARGE SCALE GENOMIC DNA]</scope>
    <source>
        <strain evidence="15 16">Q3-56</strain>
    </source>
</reference>
<dbReference type="Proteomes" id="UP000612680">
    <property type="component" value="Chromosome"/>
</dbReference>
<evidence type="ECO:0000256" key="11">
    <source>
        <dbReference type="ARBA" id="ARBA00023277"/>
    </source>
</evidence>
<keyword evidence="16" id="KW-1185">Reference proteome</keyword>
<dbReference type="NCBIfam" id="NF033679">
    <property type="entry name" value="DNRLRE_dom"/>
    <property type="match status" value="1"/>
</dbReference>
<dbReference type="Gene3D" id="2.60.120.430">
    <property type="entry name" value="Galactose-binding lectin"/>
    <property type="match status" value="1"/>
</dbReference>
<evidence type="ECO:0000256" key="6">
    <source>
        <dbReference type="ARBA" id="ARBA00022729"/>
    </source>
</evidence>
<keyword evidence="5" id="KW-0812">Transmembrane</keyword>
<accession>A0ABX7I8F7</accession>
<feature type="domain" description="Malectin" evidence="12">
    <location>
        <begin position="200"/>
        <end position="348"/>
    </location>
</feature>
<evidence type="ECO:0000256" key="9">
    <source>
        <dbReference type="ARBA" id="ARBA00023136"/>
    </source>
</evidence>
<dbReference type="PANTHER" id="PTHR13460">
    <property type="match status" value="1"/>
</dbReference>
<dbReference type="RefSeq" id="WP_204663796.1">
    <property type="nucleotide sequence ID" value="NZ_CP056775.1"/>
</dbReference>
<dbReference type="Pfam" id="PF24517">
    <property type="entry name" value="CBM96"/>
    <property type="match status" value="1"/>
</dbReference>
<keyword evidence="6" id="KW-0732">Signal</keyword>
<dbReference type="Pfam" id="PF11721">
    <property type="entry name" value="Malectin"/>
    <property type="match status" value="1"/>
</dbReference>
<keyword evidence="10" id="KW-0325">Glycoprotein</keyword>
<comment type="subcellular location">
    <subcellularLocation>
        <location evidence="1">Endoplasmic reticulum membrane</location>
        <topology evidence="1">Single-pass type I membrane protein</topology>
    </subcellularLocation>
    <subcellularLocation>
        <location evidence="2">Secreted</location>
    </subcellularLocation>
</comment>
<dbReference type="Pfam" id="PF18962">
    <property type="entry name" value="Por_Secre_tail"/>
    <property type="match status" value="1"/>
</dbReference>
<evidence type="ECO:0000256" key="5">
    <source>
        <dbReference type="ARBA" id="ARBA00022692"/>
    </source>
</evidence>
<dbReference type="PANTHER" id="PTHR13460:SF0">
    <property type="entry name" value="MALECTIN"/>
    <property type="match status" value="1"/>
</dbReference>
<keyword evidence="9" id="KW-0472">Membrane</keyword>
<dbReference type="InterPro" id="IPR008979">
    <property type="entry name" value="Galactose-bd-like_sf"/>
</dbReference>
<evidence type="ECO:0000256" key="10">
    <source>
        <dbReference type="ARBA" id="ARBA00023180"/>
    </source>
</evidence>
<organism evidence="15 16">
    <name type="scientific">Dyadobacter sandarakinus</name>
    <dbReference type="NCBI Taxonomy" id="2747268"/>
    <lineage>
        <taxon>Bacteria</taxon>
        <taxon>Pseudomonadati</taxon>
        <taxon>Bacteroidota</taxon>
        <taxon>Cytophagia</taxon>
        <taxon>Cytophagales</taxon>
        <taxon>Spirosomataceae</taxon>
        <taxon>Dyadobacter</taxon>
    </lineage>
</organism>
<feature type="domain" description="Secretion system C-terminal sorting" evidence="13">
    <location>
        <begin position="543"/>
        <end position="616"/>
    </location>
</feature>
<evidence type="ECO:0000256" key="8">
    <source>
        <dbReference type="ARBA" id="ARBA00022989"/>
    </source>
</evidence>
<comment type="similarity">
    <text evidence="3">Belongs to the malectin family.</text>
</comment>
<name>A0ABX7I8F7_9BACT</name>
<evidence type="ECO:0000259" key="13">
    <source>
        <dbReference type="Pfam" id="PF18962"/>
    </source>
</evidence>
<dbReference type="SUPFAM" id="SSF49785">
    <property type="entry name" value="Galactose-binding domain-like"/>
    <property type="match status" value="1"/>
</dbReference>
<dbReference type="InterPro" id="IPR055372">
    <property type="entry name" value="CBM96"/>
</dbReference>
<feature type="domain" description="Carbohydrate-binding module family 96" evidence="14">
    <location>
        <begin position="355"/>
        <end position="519"/>
    </location>
</feature>
<evidence type="ECO:0000256" key="2">
    <source>
        <dbReference type="ARBA" id="ARBA00004613"/>
    </source>
</evidence>
<keyword evidence="8" id="KW-1133">Transmembrane helix</keyword>
<evidence type="ECO:0000256" key="4">
    <source>
        <dbReference type="ARBA" id="ARBA00022525"/>
    </source>
</evidence>
<evidence type="ECO:0000256" key="3">
    <source>
        <dbReference type="ARBA" id="ARBA00009141"/>
    </source>
</evidence>
<dbReference type="InterPro" id="IPR039155">
    <property type="entry name" value="MLEC"/>
</dbReference>
<dbReference type="NCBIfam" id="TIGR04183">
    <property type="entry name" value="Por_Secre_tail"/>
    <property type="match status" value="1"/>
</dbReference>
<dbReference type="InterPro" id="IPR026444">
    <property type="entry name" value="Secre_tail"/>
</dbReference>